<keyword evidence="3" id="KW-1185">Reference proteome</keyword>
<evidence type="ECO:0000256" key="1">
    <source>
        <dbReference type="SAM" id="Phobius"/>
    </source>
</evidence>
<evidence type="ECO:0000313" key="2">
    <source>
        <dbReference type="EMBL" id="KAK2171004.1"/>
    </source>
</evidence>
<reference evidence="2" key="1">
    <citation type="journal article" date="2023" name="Mol. Biol. Evol.">
        <title>Third-Generation Sequencing Reveals the Adaptive Role of the Epigenome in Three Deep-Sea Polychaetes.</title>
        <authorList>
            <person name="Perez M."/>
            <person name="Aroh O."/>
            <person name="Sun Y."/>
            <person name="Lan Y."/>
            <person name="Juniper S.K."/>
            <person name="Young C.R."/>
            <person name="Angers B."/>
            <person name="Qian P.Y."/>
        </authorList>
    </citation>
    <scope>NUCLEOTIDE SEQUENCE</scope>
    <source>
        <strain evidence="2">R07B-5</strain>
    </source>
</reference>
<dbReference type="EMBL" id="JAODUO010001115">
    <property type="protein sequence ID" value="KAK2171004.1"/>
    <property type="molecule type" value="Genomic_DNA"/>
</dbReference>
<protein>
    <submittedName>
        <fullName evidence="2">Uncharacterized protein</fullName>
    </submittedName>
</protein>
<gene>
    <name evidence="2" type="ORF">NP493_1113g00038</name>
</gene>
<accession>A0AAD9KG31</accession>
<evidence type="ECO:0000313" key="3">
    <source>
        <dbReference type="Proteomes" id="UP001209878"/>
    </source>
</evidence>
<proteinExistence type="predicted"/>
<comment type="caution">
    <text evidence="2">The sequence shown here is derived from an EMBL/GenBank/DDBJ whole genome shotgun (WGS) entry which is preliminary data.</text>
</comment>
<organism evidence="2 3">
    <name type="scientific">Ridgeia piscesae</name>
    <name type="common">Tubeworm</name>
    <dbReference type="NCBI Taxonomy" id="27915"/>
    <lineage>
        <taxon>Eukaryota</taxon>
        <taxon>Metazoa</taxon>
        <taxon>Spiralia</taxon>
        <taxon>Lophotrochozoa</taxon>
        <taxon>Annelida</taxon>
        <taxon>Polychaeta</taxon>
        <taxon>Sedentaria</taxon>
        <taxon>Canalipalpata</taxon>
        <taxon>Sabellida</taxon>
        <taxon>Siboglinidae</taxon>
        <taxon>Ridgeia</taxon>
    </lineage>
</organism>
<keyword evidence="1" id="KW-0472">Membrane</keyword>
<sequence>MTLGNRTQESCCHFVTPPILMFSQTFCDSHNYLMILGYPCQECSYSFAIPTFFRIILKRFDTHNIELSYSILKPTLSGVILLYCGTNNNKGCTIVLRNSQCEVVLYIYMCSIAIPTLSYSIAFITTFRVIQYIAKPSISRIDL</sequence>
<name>A0AAD9KG31_RIDPI</name>
<keyword evidence="1" id="KW-0812">Transmembrane</keyword>
<keyword evidence="1" id="KW-1133">Transmembrane helix</keyword>
<dbReference type="AlphaFoldDB" id="A0AAD9KG31"/>
<feature type="transmembrane region" description="Helical" evidence="1">
    <location>
        <begin position="105"/>
        <end position="130"/>
    </location>
</feature>
<dbReference type="Proteomes" id="UP001209878">
    <property type="component" value="Unassembled WGS sequence"/>
</dbReference>